<evidence type="ECO:0000259" key="5">
    <source>
        <dbReference type="PROSITE" id="PS50003"/>
    </source>
</evidence>
<dbReference type="SUPFAM" id="SSF55961">
    <property type="entry name" value="Bet v1-like"/>
    <property type="match status" value="1"/>
</dbReference>
<dbReference type="InterPro" id="IPR002913">
    <property type="entry name" value="START_lipid-bd_dom"/>
</dbReference>
<keyword evidence="2" id="KW-0256">Endoplasmic reticulum</keyword>
<dbReference type="PANTHER" id="PTHR12136:SF41">
    <property type="entry name" value="PLECKSTRIN HOMOLOGY (PH) AND LIPID-BINDING START DOMAINS-CONTAINING PROTEIN"/>
    <property type="match status" value="1"/>
</dbReference>
<keyword evidence="4" id="KW-1133">Transmembrane helix</keyword>
<dbReference type="InterPro" id="IPR045096">
    <property type="entry name" value="EDR2-like"/>
</dbReference>
<sequence>MDNNNEEVIYSGPLKKKGGRVNVWGERYFVLKGYTLYYYVKSTDSEPKGSFPLQATSTVSSITEDSNKKRKQFTFRITWKVDDEDEKDDNTAVEGKDGDKQKGKKKDKKDDKGLSGGKVAAVAVGGVVVGALTAGVGLLAGMMVVGMGAAGGGAAAAMSSGESKERSLVLASDSYHEAQNWRNAIEAQINDMGDQLLGFGAGHGDAALRRSRNHAAVRPEVRLQEVEDWITTSKWKIYDVYEGVRLLQISHPPEATAVTNSGNTGATVRNNLTAFVSNNKLEEAPCMRVNIGINASTADTFSAIINFSNSLQTGIIKSMRIVENIDNFTDVIHLKLEPMFLYPSWTAPRDFCLIRYWRDNFDGSYVICLDSTLHPECPLVEGYVRGELHAAYIVAPPRVKVAGAYGGHVAKDVEDEDGAECLLSFIAQLNPSGWIWEGFGYQQAFLKEFMLHVLDVRDAMDSERFQQVQFDPMNDPKKITHNASAVSVAVEADDKKLVSIATEPPPGLNPQYWMDSDASTFRVRGKDYMTTNKKTNSAPALFKFIGIDLFETPEAHRNMAAHPKNRVHLARERGENDWVFVLNIMVPGTPYLNFVCYFLADRALVEEDTPFGRIARPFFNGNDDEFRNGRFKLIPKVVDGNLMIKMAVKDTPTLIGNKLKQYYSKGDNYFEIDVDVGSSSVARNVCGLAIGYSKAIVVDMGFCLQGNTEEELPEVLMGCCSCYHVDMSTGIKLQ</sequence>
<evidence type="ECO:0008006" key="8">
    <source>
        <dbReference type="Google" id="ProtNLM"/>
    </source>
</evidence>
<comment type="subcellular location">
    <subcellularLocation>
        <location evidence="1">Endoplasmic reticulum</location>
    </subcellularLocation>
</comment>
<name>A0A7S3M0W9_9STRA</name>
<evidence type="ECO:0000259" key="6">
    <source>
        <dbReference type="PROSITE" id="PS50848"/>
    </source>
</evidence>
<dbReference type="GO" id="GO:0008289">
    <property type="term" value="F:lipid binding"/>
    <property type="evidence" value="ECO:0007669"/>
    <property type="project" value="InterPro"/>
</dbReference>
<accession>A0A7S3M0W9</accession>
<evidence type="ECO:0000313" key="7">
    <source>
        <dbReference type="EMBL" id="CAE0275509.1"/>
    </source>
</evidence>
<gene>
    <name evidence="7" type="ORF">SELO1098_LOCUS4337</name>
</gene>
<dbReference type="AlphaFoldDB" id="A0A7S3M0W9"/>
<dbReference type="InterPro" id="IPR001849">
    <property type="entry name" value="PH_domain"/>
</dbReference>
<protein>
    <recommendedName>
        <fullName evidence="8">Protein ENHANCED DISEASE RESISTANCE 2 C-terminal domain-containing protein</fullName>
    </recommendedName>
</protein>
<dbReference type="SMART" id="SM00233">
    <property type="entry name" value="PH"/>
    <property type="match status" value="1"/>
</dbReference>
<organism evidence="7">
    <name type="scientific">Spumella elongata</name>
    <dbReference type="NCBI Taxonomy" id="89044"/>
    <lineage>
        <taxon>Eukaryota</taxon>
        <taxon>Sar</taxon>
        <taxon>Stramenopiles</taxon>
        <taxon>Ochrophyta</taxon>
        <taxon>Chrysophyceae</taxon>
        <taxon>Chromulinales</taxon>
        <taxon>Chromulinaceae</taxon>
        <taxon>Spumella</taxon>
    </lineage>
</organism>
<feature type="domain" description="PH" evidence="5">
    <location>
        <begin position="7"/>
        <end position="190"/>
    </location>
</feature>
<evidence type="ECO:0000256" key="4">
    <source>
        <dbReference type="SAM" id="Phobius"/>
    </source>
</evidence>
<feature type="transmembrane region" description="Helical" evidence="4">
    <location>
        <begin position="114"/>
        <end position="132"/>
    </location>
</feature>
<dbReference type="InterPro" id="IPR011993">
    <property type="entry name" value="PH-like_dom_sf"/>
</dbReference>
<evidence type="ECO:0000256" key="3">
    <source>
        <dbReference type="SAM" id="MobiDB-lite"/>
    </source>
</evidence>
<keyword evidence="4" id="KW-0472">Membrane</keyword>
<dbReference type="GO" id="GO:0005783">
    <property type="term" value="C:endoplasmic reticulum"/>
    <property type="evidence" value="ECO:0007669"/>
    <property type="project" value="UniProtKB-SubCell"/>
</dbReference>
<dbReference type="Pfam" id="PF01852">
    <property type="entry name" value="START"/>
    <property type="match status" value="1"/>
</dbReference>
<dbReference type="Gene3D" id="2.30.29.30">
    <property type="entry name" value="Pleckstrin-homology domain (PH domain)/Phosphotyrosine-binding domain (PTB)"/>
    <property type="match status" value="1"/>
</dbReference>
<proteinExistence type="predicted"/>
<feature type="region of interest" description="Disordered" evidence="3">
    <location>
        <begin position="86"/>
        <end position="115"/>
    </location>
</feature>
<evidence type="ECO:0000256" key="2">
    <source>
        <dbReference type="ARBA" id="ARBA00022824"/>
    </source>
</evidence>
<dbReference type="EMBL" id="HBIC01008686">
    <property type="protein sequence ID" value="CAE0275509.1"/>
    <property type="molecule type" value="Transcribed_RNA"/>
</dbReference>
<dbReference type="CDD" id="cd00177">
    <property type="entry name" value="START"/>
    <property type="match status" value="1"/>
</dbReference>
<reference evidence="7" key="1">
    <citation type="submission" date="2021-01" db="EMBL/GenBank/DDBJ databases">
        <authorList>
            <person name="Corre E."/>
            <person name="Pelletier E."/>
            <person name="Niang G."/>
            <person name="Scheremetjew M."/>
            <person name="Finn R."/>
            <person name="Kale V."/>
            <person name="Holt S."/>
            <person name="Cochrane G."/>
            <person name="Meng A."/>
            <person name="Brown T."/>
            <person name="Cohen L."/>
        </authorList>
    </citation>
    <scope>NUCLEOTIDE SEQUENCE</scope>
    <source>
        <strain evidence="7">CCAP 955/1</strain>
    </source>
</reference>
<dbReference type="InterPro" id="IPR009769">
    <property type="entry name" value="EDR2_C"/>
</dbReference>
<dbReference type="Pfam" id="PF07059">
    <property type="entry name" value="EDR2_C"/>
    <property type="match status" value="1"/>
</dbReference>
<keyword evidence="4" id="KW-0812">Transmembrane</keyword>
<dbReference type="PROSITE" id="PS50003">
    <property type="entry name" value="PH_DOMAIN"/>
    <property type="match status" value="1"/>
</dbReference>
<feature type="domain" description="START" evidence="6">
    <location>
        <begin position="309"/>
        <end position="435"/>
    </location>
</feature>
<dbReference type="PROSITE" id="PS50848">
    <property type="entry name" value="START"/>
    <property type="match status" value="1"/>
</dbReference>
<dbReference type="Pfam" id="PF00169">
    <property type="entry name" value="PH"/>
    <property type="match status" value="1"/>
</dbReference>
<evidence type="ECO:0000256" key="1">
    <source>
        <dbReference type="ARBA" id="ARBA00004240"/>
    </source>
</evidence>
<dbReference type="SUPFAM" id="SSF50729">
    <property type="entry name" value="PH domain-like"/>
    <property type="match status" value="1"/>
</dbReference>
<dbReference type="PANTHER" id="PTHR12136">
    <property type="entry name" value="ENHANCED DISEASE RESISTANCE-RELATED"/>
    <property type="match status" value="1"/>
</dbReference>
<dbReference type="InterPro" id="IPR023393">
    <property type="entry name" value="START-like_dom_sf"/>
</dbReference>
<dbReference type="Gene3D" id="3.30.530.20">
    <property type="match status" value="1"/>
</dbReference>